<reference evidence="2" key="1">
    <citation type="submission" date="2022-09" db="EMBL/GenBank/DDBJ databases">
        <title>Haloadaptaus new haloarchaeum isolated from saline soil.</title>
        <authorList>
            <person name="Duran-Viseras A."/>
            <person name="Sanchez-Porro C."/>
            <person name="Ventosa A."/>
        </authorList>
    </citation>
    <scope>NUCLEOTIDE SEQUENCE</scope>
    <source>
        <strain evidence="2">F3-133</strain>
    </source>
</reference>
<evidence type="ECO:0000313" key="3">
    <source>
        <dbReference type="Proteomes" id="UP001149411"/>
    </source>
</evidence>
<dbReference type="Proteomes" id="UP001149411">
    <property type="component" value="Unassembled WGS sequence"/>
</dbReference>
<protein>
    <submittedName>
        <fullName evidence="2">Uncharacterized protein</fullName>
    </submittedName>
</protein>
<keyword evidence="3" id="KW-1185">Reference proteome</keyword>
<dbReference type="AlphaFoldDB" id="A0A9Q4GIQ3"/>
<feature type="region of interest" description="Disordered" evidence="1">
    <location>
        <begin position="1"/>
        <end position="30"/>
    </location>
</feature>
<evidence type="ECO:0000313" key="2">
    <source>
        <dbReference type="EMBL" id="MCX2819068.1"/>
    </source>
</evidence>
<dbReference type="EMBL" id="RKLV01000006">
    <property type="protein sequence ID" value="MCX2819068.1"/>
    <property type="molecule type" value="Genomic_DNA"/>
</dbReference>
<organism evidence="2 3">
    <name type="scientific">Halorutilus salinus</name>
    <dbReference type="NCBI Taxonomy" id="2487751"/>
    <lineage>
        <taxon>Archaea</taxon>
        <taxon>Methanobacteriati</taxon>
        <taxon>Methanobacteriota</taxon>
        <taxon>Stenosarchaea group</taxon>
        <taxon>Halobacteria</taxon>
        <taxon>Halorutilales</taxon>
        <taxon>Halorutilaceae</taxon>
        <taxon>Halorutilus</taxon>
    </lineage>
</organism>
<gene>
    <name evidence="2" type="ORF">EGH25_06850</name>
</gene>
<evidence type="ECO:0000256" key="1">
    <source>
        <dbReference type="SAM" id="MobiDB-lite"/>
    </source>
</evidence>
<name>A0A9Q4GIQ3_9EURY</name>
<sequence>MSRLQANKGNEGFSGSRLRRRSARGLRGGTTKVARFGAPEKPCVVVGFGVEVFELY</sequence>
<comment type="caution">
    <text evidence="2">The sequence shown here is derived from an EMBL/GenBank/DDBJ whole genome shotgun (WGS) entry which is preliminary data.</text>
</comment>
<proteinExistence type="predicted"/>
<dbReference type="RefSeq" id="WP_266087022.1">
    <property type="nucleotide sequence ID" value="NZ_RKLV01000006.1"/>
</dbReference>
<accession>A0A9Q4GIQ3</accession>